<name>A0ABM1UW58_SOLPN</name>
<dbReference type="GeneID" id="114074001"/>
<reference evidence="1" key="1">
    <citation type="journal article" date="2014" name="Nat. Genet.">
        <title>The genome of the stress-tolerant wild tomato species Solanum pennellii.</title>
        <authorList>
            <person name="Bolger A."/>
            <person name="Scossa F."/>
            <person name="Bolger M.E."/>
            <person name="Lanz C."/>
            <person name="Maumus F."/>
            <person name="Tohge T."/>
            <person name="Quesneville H."/>
            <person name="Alseekh S."/>
            <person name="Sorensen I."/>
            <person name="Lichtenstein G."/>
            <person name="Fich E.A."/>
            <person name="Conte M."/>
            <person name="Keller H."/>
            <person name="Schneeberger K."/>
            <person name="Schwacke R."/>
            <person name="Ofner I."/>
            <person name="Vrebalov J."/>
            <person name="Xu Y."/>
            <person name="Osorio S."/>
            <person name="Aflitos S.A."/>
            <person name="Schijlen E."/>
            <person name="Jimenez-Gomez J.M."/>
            <person name="Ryngajllo M."/>
            <person name="Kimura S."/>
            <person name="Kumar R."/>
            <person name="Koenig D."/>
            <person name="Headland L.R."/>
            <person name="Maloof J.N."/>
            <person name="Sinha N."/>
            <person name="van Ham R.C."/>
            <person name="Lankhorst R.K."/>
            <person name="Mao L."/>
            <person name="Vogel A."/>
            <person name="Arsova B."/>
            <person name="Panstruga R."/>
            <person name="Fei Z."/>
            <person name="Rose J.K."/>
            <person name="Zamir D."/>
            <person name="Carrari F."/>
            <person name="Giovannoni J.J."/>
            <person name="Weigel D."/>
            <person name="Usadel B."/>
            <person name="Fernie A.R."/>
        </authorList>
    </citation>
    <scope>NUCLEOTIDE SEQUENCE [LARGE SCALE GENOMIC DNA]</scope>
    <source>
        <strain evidence="1">cv. LA0716</strain>
    </source>
</reference>
<evidence type="ECO:0000313" key="1">
    <source>
        <dbReference type="Proteomes" id="UP000694930"/>
    </source>
</evidence>
<evidence type="ECO:0000313" key="2">
    <source>
        <dbReference type="RefSeq" id="XP_027767726.1"/>
    </source>
</evidence>
<accession>A0ABM1UW58</accession>
<dbReference type="Proteomes" id="UP000694930">
    <property type="component" value="Chromosome 9"/>
</dbReference>
<dbReference type="RefSeq" id="XP_027767726.1">
    <property type="nucleotide sequence ID" value="XM_027911925.1"/>
</dbReference>
<proteinExistence type="predicted"/>
<sequence>MDANSHSVSPELSLLTNNLAIPQTRFSPSCALCHTLFISDNNEPANFEAINIFDDCKFLLLEDLGTPMRDYQTRSWIESRRSKRVHSDAESDGVDSLFEETESITGYRNINRAYGGNFDASVDGNTYVDNDHSSGSDFETHTDIDPMHAGIYNWNSHNE</sequence>
<organism evidence="1 2">
    <name type="scientific">Solanum pennellii</name>
    <name type="common">Tomato</name>
    <name type="synonym">Lycopersicon pennellii</name>
    <dbReference type="NCBI Taxonomy" id="28526"/>
    <lineage>
        <taxon>Eukaryota</taxon>
        <taxon>Viridiplantae</taxon>
        <taxon>Streptophyta</taxon>
        <taxon>Embryophyta</taxon>
        <taxon>Tracheophyta</taxon>
        <taxon>Spermatophyta</taxon>
        <taxon>Magnoliopsida</taxon>
        <taxon>eudicotyledons</taxon>
        <taxon>Gunneridae</taxon>
        <taxon>Pentapetalae</taxon>
        <taxon>asterids</taxon>
        <taxon>lamiids</taxon>
        <taxon>Solanales</taxon>
        <taxon>Solanaceae</taxon>
        <taxon>Solanoideae</taxon>
        <taxon>Solaneae</taxon>
        <taxon>Solanum</taxon>
        <taxon>Solanum subgen. Lycopersicon</taxon>
    </lineage>
</organism>
<reference evidence="2" key="2">
    <citation type="submission" date="2025-08" db="UniProtKB">
        <authorList>
            <consortium name="RefSeq"/>
        </authorList>
    </citation>
    <scope>IDENTIFICATION</scope>
</reference>
<keyword evidence="1" id="KW-1185">Reference proteome</keyword>
<protein>
    <submittedName>
        <fullName evidence="2">Uncharacterized protein LOC114074001</fullName>
    </submittedName>
</protein>
<gene>
    <name evidence="2" type="primary">LOC114074001</name>
</gene>